<feature type="region of interest" description="Disordered" evidence="1">
    <location>
        <begin position="225"/>
        <end position="269"/>
    </location>
</feature>
<evidence type="ECO:0000313" key="2">
    <source>
        <dbReference type="EMBL" id="KAG5480146.1"/>
    </source>
</evidence>
<keyword evidence="3" id="KW-1185">Reference proteome</keyword>
<gene>
    <name evidence="2" type="ORF">CUR178_06199</name>
</gene>
<evidence type="ECO:0000256" key="1">
    <source>
        <dbReference type="SAM" id="MobiDB-lite"/>
    </source>
</evidence>
<dbReference type="KEGG" id="lenr:94173382"/>
<dbReference type="AlphaFoldDB" id="A0A836HLF9"/>
<reference evidence="2 3" key="1">
    <citation type="submission" date="2021-02" db="EMBL/GenBank/DDBJ databases">
        <title>Leishmania (Mundinia) enrietti genome sequencing and assembly.</title>
        <authorList>
            <person name="Almutairi H."/>
            <person name="Gatherer D."/>
        </authorList>
    </citation>
    <scope>NUCLEOTIDE SEQUENCE [LARGE SCALE GENOMIC DNA]</scope>
    <source>
        <strain evidence="2">CUR178</strain>
    </source>
</reference>
<proteinExistence type="predicted"/>
<sequence>MRSSAPHLAKAACCAAAKPSSAGLVTSTNLAVGKQAVEELEVYLRAMRTAQRRWAREIVAHETHVRRLMMVEEQCRERLKQQVLKGTREHLKYLTNTDLMAAAQLVSPPSVDVFLAYGILPEQLSGFTVYVMGCLAADPNRLNVPLPILIADLSSTWAIVPPRKKEAYDELAAIFRPHLPPRATDVEGEAAEATTAVPARKLGRQVKAGGGGAATTYTRVQVPKPVLPSRHGRGTLPKLPEVTTGKSPVPRVGCAARKRRQARRGLTTESVSALVSASSSLSALTPAATLSTALPRNAKREDISTKTATHANHRPSRSAISRSQFQPVVPPHQLRRQPALRDVDKAALAEGLQLPAAEWDAFCRFAETSLHGMKLALRVPLVPHSSDSSKPKRSAKTQPHGVQLFMKEWLPIAAEEWACKTRRQKSFYMGAGPPE</sequence>
<dbReference type="RefSeq" id="XP_067693293.1">
    <property type="nucleotide sequence ID" value="XM_067837872.1"/>
</dbReference>
<dbReference type="OrthoDB" id="246027at2759"/>
<dbReference type="Proteomes" id="UP000674179">
    <property type="component" value="Chromosome 21"/>
</dbReference>
<protein>
    <submittedName>
        <fullName evidence="2">Uncharacterized protein</fullName>
    </submittedName>
</protein>
<dbReference type="GeneID" id="94173382"/>
<evidence type="ECO:0000313" key="3">
    <source>
        <dbReference type="Proteomes" id="UP000674179"/>
    </source>
</evidence>
<feature type="region of interest" description="Disordered" evidence="1">
    <location>
        <begin position="292"/>
        <end position="332"/>
    </location>
</feature>
<name>A0A836HLF9_LEIEN</name>
<comment type="caution">
    <text evidence="2">The sequence shown here is derived from an EMBL/GenBank/DDBJ whole genome shotgun (WGS) entry which is preliminary data.</text>
</comment>
<accession>A0A836HLF9</accession>
<organism evidence="2 3">
    <name type="scientific">Leishmania enriettii</name>
    <dbReference type="NCBI Taxonomy" id="5663"/>
    <lineage>
        <taxon>Eukaryota</taxon>
        <taxon>Discoba</taxon>
        <taxon>Euglenozoa</taxon>
        <taxon>Kinetoplastea</taxon>
        <taxon>Metakinetoplastina</taxon>
        <taxon>Trypanosomatida</taxon>
        <taxon>Trypanosomatidae</taxon>
        <taxon>Leishmaniinae</taxon>
        <taxon>Leishmania</taxon>
    </lineage>
</organism>
<dbReference type="EMBL" id="JAFHKP010000021">
    <property type="protein sequence ID" value="KAG5480146.1"/>
    <property type="molecule type" value="Genomic_DNA"/>
</dbReference>